<evidence type="ECO:0000256" key="6">
    <source>
        <dbReference type="ARBA" id="ARBA00022741"/>
    </source>
</evidence>
<evidence type="ECO:0000256" key="4">
    <source>
        <dbReference type="ARBA" id="ARBA00022694"/>
    </source>
</evidence>
<dbReference type="GO" id="GO:0005524">
    <property type="term" value="F:ATP binding"/>
    <property type="evidence" value="ECO:0007669"/>
    <property type="project" value="UniProtKB-UniRule"/>
</dbReference>
<dbReference type="InterPro" id="IPR006070">
    <property type="entry name" value="Sua5-like_dom"/>
</dbReference>
<evidence type="ECO:0000256" key="7">
    <source>
        <dbReference type="ARBA" id="ARBA00022840"/>
    </source>
</evidence>
<dbReference type="GO" id="GO:0003725">
    <property type="term" value="F:double-stranded RNA binding"/>
    <property type="evidence" value="ECO:0007669"/>
    <property type="project" value="InterPro"/>
</dbReference>
<evidence type="ECO:0000259" key="10">
    <source>
        <dbReference type="PROSITE" id="PS51163"/>
    </source>
</evidence>
<evidence type="ECO:0000256" key="5">
    <source>
        <dbReference type="ARBA" id="ARBA00022695"/>
    </source>
</evidence>
<dbReference type="GO" id="GO:0000049">
    <property type="term" value="F:tRNA binding"/>
    <property type="evidence" value="ECO:0007669"/>
    <property type="project" value="TreeGrafter"/>
</dbReference>
<dbReference type="GO" id="GO:0061710">
    <property type="term" value="F:L-threonylcarbamoyladenylate synthase"/>
    <property type="evidence" value="ECO:0007669"/>
    <property type="project" value="UniProtKB-EC"/>
</dbReference>
<proteinExistence type="inferred from homology"/>
<dbReference type="InterPro" id="IPR023535">
    <property type="entry name" value="TC-AMP_synthase"/>
</dbReference>
<comment type="function">
    <text evidence="9">Required for the formation of a threonylcarbamoyl group on adenosine at position 37 (t(6)A37) in tRNAs that read codons beginning with adenine. Catalyzes the conversion of L-threonine, HCO(3)(-)/CO(2) and ATP to give threonylcarbamoyl-AMP (TC-AMP) as the acyladenylate intermediate, with the release of diphosphate.</text>
</comment>
<dbReference type="RefSeq" id="WP_093143745.1">
    <property type="nucleotide sequence ID" value="NZ_FOXF01000070.1"/>
</dbReference>
<keyword evidence="6 9" id="KW-0547">Nucleotide-binding</keyword>
<comment type="catalytic activity">
    <reaction evidence="8 9">
        <text>L-threonine + hydrogencarbonate + ATP = L-threonylcarbamoyladenylate + diphosphate + H2O</text>
        <dbReference type="Rhea" id="RHEA:36407"/>
        <dbReference type="ChEBI" id="CHEBI:15377"/>
        <dbReference type="ChEBI" id="CHEBI:17544"/>
        <dbReference type="ChEBI" id="CHEBI:30616"/>
        <dbReference type="ChEBI" id="CHEBI:33019"/>
        <dbReference type="ChEBI" id="CHEBI:57926"/>
        <dbReference type="ChEBI" id="CHEBI:73682"/>
        <dbReference type="EC" id="2.7.7.87"/>
    </reaction>
</comment>
<dbReference type="HAMAP" id="MF_01852">
    <property type="entry name" value="TsaC"/>
    <property type="match status" value="1"/>
</dbReference>
<dbReference type="AlphaFoldDB" id="A0A662ZK32"/>
<keyword evidence="3 9" id="KW-0808">Transferase</keyword>
<keyword evidence="12" id="KW-1185">Reference proteome</keyword>
<feature type="domain" description="YrdC-like" evidence="10">
    <location>
        <begin position="4"/>
        <end position="190"/>
    </location>
</feature>
<keyword evidence="2 9" id="KW-0963">Cytoplasm</keyword>
<comment type="subcellular location">
    <subcellularLocation>
        <location evidence="1 9">Cytoplasm</location>
    </subcellularLocation>
</comment>
<gene>
    <name evidence="9" type="primary">tsaC</name>
    <name evidence="11" type="ORF">SAMN02910344_02224</name>
</gene>
<dbReference type="Gene3D" id="3.90.870.10">
    <property type="entry name" value="DHBP synthase"/>
    <property type="match status" value="1"/>
</dbReference>
<dbReference type="PROSITE" id="PS51163">
    <property type="entry name" value="YRDC"/>
    <property type="match status" value="1"/>
</dbReference>
<evidence type="ECO:0000313" key="11">
    <source>
        <dbReference type="EMBL" id="SFP75228.1"/>
    </source>
</evidence>
<dbReference type="PANTHER" id="PTHR17490:SF18">
    <property type="entry name" value="THREONYLCARBAMOYL-AMP SYNTHASE"/>
    <property type="match status" value="1"/>
</dbReference>
<organism evidence="11 12">
    <name type="scientific">Ruminobacter amylophilus</name>
    <dbReference type="NCBI Taxonomy" id="867"/>
    <lineage>
        <taxon>Bacteria</taxon>
        <taxon>Pseudomonadati</taxon>
        <taxon>Pseudomonadota</taxon>
        <taxon>Gammaproteobacteria</taxon>
        <taxon>Aeromonadales</taxon>
        <taxon>Succinivibrionaceae</taxon>
        <taxon>Ruminobacter</taxon>
    </lineage>
</organism>
<evidence type="ECO:0000256" key="8">
    <source>
        <dbReference type="ARBA" id="ARBA00048366"/>
    </source>
</evidence>
<evidence type="ECO:0000256" key="1">
    <source>
        <dbReference type="ARBA" id="ARBA00004496"/>
    </source>
</evidence>
<evidence type="ECO:0000256" key="3">
    <source>
        <dbReference type="ARBA" id="ARBA00022679"/>
    </source>
</evidence>
<dbReference type="InterPro" id="IPR050156">
    <property type="entry name" value="TC-AMP_synthase_SUA5"/>
</dbReference>
<dbReference type="EC" id="2.7.7.87" evidence="9"/>
<dbReference type="InterPro" id="IPR017945">
    <property type="entry name" value="DHBP_synth_RibB-like_a/b_dom"/>
</dbReference>
<dbReference type="OrthoDB" id="9814580at2"/>
<protein>
    <recommendedName>
        <fullName evidence="9">Threonylcarbamoyl-AMP synthase</fullName>
        <shortName evidence="9">TC-AMP synthase</shortName>
        <ecNumber evidence="9">2.7.7.87</ecNumber>
    </recommendedName>
    <alternativeName>
        <fullName evidence="9">L-threonylcarbamoyladenylate synthase</fullName>
    </alternativeName>
    <alternativeName>
        <fullName evidence="9">t(6)A37 threonylcarbamoyladenosine biosynthesis protein TsaC</fullName>
    </alternativeName>
    <alternativeName>
        <fullName evidence="9">tRNA threonylcarbamoyladenosine biosynthesis protein TsaC</fullName>
    </alternativeName>
</protein>
<keyword evidence="4 9" id="KW-0819">tRNA processing</keyword>
<dbReference type="PANTHER" id="PTHR17490">
    <property type="entry name" value="SUA5"/>
    <property type="match status" value="1"/>
</dbReference>
<dbReference type="GO" id="GO:0002949">
    <property type="term" value="P:tRNA threonylcarbamoyladenosine modification"/>
    <property type="evidence" value="ECO:0007669"/>
    <property type="project" value="UniProtKB-UniRule"/>
</dbReference>
<evidence type="ECO:0000313" key="12">
    <source>
        <dbReference type="Proteomes" id="UP000243745"/>
    </source>
</evidence>
<keyword evidence="5 9" id="KW-0548">Nucleotidyltransferase</keyword>
<sequence length="192" mass="20476">MDNTDNLQKAVNVLKRGGVIAYPTESVFGIGCNPADVKALARILELKKRNPNKGLIIVAADYEQVLPYIDVSRLTEISHELMSKYWPGPYTLVLPASPSLPELLTGGRTSIAIRVSACQAVKELCKAYGGAVVSTSCNISGENSLDSYDAVVSGFADKLDYIVCGKTEGRSQPSVIIDGLTAEVLRGKVTNG</sequence>
<dbReference type="Pfam" id="PF01300">
    <property type="entry name" value="Sua5_yciO_yrdC"/>
    <property type="match status" value="1"/>
</dbReference>
<name>A0A662ZK32_9GAMM</name>
<comment type="similarity">
    <text evidence="9">Belongs to the SUA5 family. TsaC subfamily.</text>
</comment>
<dbReference type="SUPFAM" id="SSF55821">
    <property type="entry name" value="YrdC/RibB"/>
    <property type="match status" value="1"/>
</dbReference>
<accession>A0A662ZK32</accession>
<dbReference type="EMBL" id="FOXF01000070">
    <property type="protein sequence ID" value="SFP75228.1"/>
    <property type="molecule type" value="Genomic_DNA"/>
</dbReference>
<evidence type="ECO:0000256" key="9">
    <source>
        <dbReference type="HAMAP-Rule" id="MF_01852"/>
    </source>
</evidence>
<dbReference type="NCBIfam" id="TIGR00057">
    <property type="entry name" value="L-threonylcarbamoyladenylate synthase"/>
    <property type="match status" value="1"/>
</dbReference>
<evidence type="ECO:0000256" key="2">
    <source>
        <dbReference type="ARBA" id="ARBA00022490"/>
    </source>
</evidence>
<dbReference type="GO" id="GO:0006450">
    <property type="term" value="P:regulation of translational fidelity"/>
    <property type="evidence" value="ECO:0007669"/>
    <property type="project" value="TreeGrafter"/>
</dbReference>
<reference evidence="11 12" key="1">
    <citation type="submission" date="2016-10" db="EMBL/GenBank/DDBJ databases">
        <authorList>
            <person name="Varghese N."/>
            <person name="Submissions S."/>
        </authorList>
    </citation>
    <scope>NUCLEOTIDE SEQUENCE [LARGE SCALE GENOMIC DNA]</scope>
    <source>
        <strain evidence="11 12">DSM 1361</strain>
    </source>
</reference>
<keyword evidence="7 9" id="KW-0067">ATP-binding</keyword>
<dbReference type="Proteomes" id="UP000243745">
    <property type="component" value="Unassembled WGS sequence"/>
</dbReference>
<dbReference type="GO" id="GO:0005737">
    <property type="term" value="C:cytoplasm"/>
    <property type="evidence" value="ECO:0007669"/>
    <property type="project" value="UniProtKB-SubCell"/>
</dbReference>